<dbReference type="SUPFAM" id="SSF55103">
    <property type="entry name" value="FAD-linked oxidases, C-terminal domain"/>
    <property type="match status" value="1"/>
</dbReference>
<organism evidence="4 5">
    <name type="scientific">Gluconacetobacter diazotrophicus</name>
    <name type="common">Acetobacter diazotrophicus</name>
    <dbReference type="NCBI Taxonomy" id="33996"/>
    <lineage>
        <taxon>Bacteria</taxon>
        <taxon>Pseudomonadati</taxon>
        <taxon>Pseudomonadota</taxon>
        <taxon>Alphaproteobacteria</taxon>
        <taxon>Acetobacterales</taxon>
        <taxon>Acetobacteraceae</taxon>
        <taxon>Gluconacetobacter</taxon>
    </lineage>
</organism>
<feature type="domain" description="FAD-binding PCMH-type" evidence="3">
    <location>
        <begin position="1"/>
        <end position="188"/>
    </location>
</feature>
<dbReference type="Gene3D" id="3.30.465.10">
    <property type="match status" value="1"/>
</dbReference>
<sequence length="406" mass="42026">MSILADPIVYRPTRAPDVAEMVRAACSKGQALAIAGNGTRHGLGNPVAAAVRLEVGGLRTVHFYEPDDLVIRVDAGLPLAELTAILAEHRQYLPFEPPVHAVLYGTDPARATIGGAIGTGLSGPRRFQAGAARDFVLGVAGVNGQGESFSAGGRTMKNVTGYDLPKLVTGAFGTLAVLTSVTLKVLPAPPEERTLLLSSAGLAGDIARMATVLAQPLAVTGAAVVPDGDGRVVALRVEGSRPAVTDHMGRLADPASGLPPGRVLEGPASTSFWTGVRELVPLAAGPDDWLWRIHLPATAAAGLADRLRGEGLVASLMLDWGGALLFCAMKPGREDSVTRLRALAAAEAGRAILIRAPDAVRAAHGAFPAPDPAVRALSERTRRVFDPAGILNPGRMTRPAKEDAAC</sequence>
<dbReference type="Pfam" id="PF01565">
    <property type="entry name" value="FAD_binding_4"/>
    <property type="match status" value="1"/>
</dbReference>
<reference evidence="4 5" key="1">
    <citation type="submission" date="2020-04" db="EMBL/GenBank/DDBJ databases">
        <title>Description of novel Gluconacetobacter.</title>
        <authorList>
            <person name="Sombolestani A."/>
        </authorList>
    </citation>
    <scope>NUCLEOTIDE SEQUENCE [LARGE SCALE GENOMIC DNA]</scope>
    <source>
        <strain evidence="4 5">LMG 7603</strain>
    </source>
</reference>
<name>A0A7W4NHD8_GLUDI</name>
<dbReference type="GO" id="GO:0003824">
    <property type="term" value="F:catalytic activity"/>
    <property type="evidence" value="ECO:0007669"/>
    <property type="project" value="InterPro"/>
</dbReference>
<protein>
    <submittedName>
        <fullName evidence="4">FAD-binding protein</fullName>
    </submittedName>
</protein>
<dbReference type="InterPro" id="IPR036318">
    <property type="entry name" value="FAD-bd_PCMH-like_sf"/>
</dbReference>
<keyword evidence="2" id="KW-0274">FAD</keyword>
<dbReference type="InterPro" id="IPR016166">
    <property type="entry name" value="FAD-bd_PCMH"/>
</dbReference>
<dbReference type="InterPro" id="IPR006094">
    <property type="entry name" value="Oxid_FAD_bind_N"/>
</dbReference>
<dbReference type="SUPFAM" id="SSF56176">
    <property type="entry name" value="FAD-binding/transporter-associated domain-like"/>
    <property type="match status" value="1"/>
</dbReference>
<evidence type="ECO:0000256" key="2">
    <source>
        <dbReference type="ARBA" id="ARBA00022827"/>
    </source>
</evidence>
<dbReference type="AlphaFoldDB" id="A0A7W4NHD8"/>
<dbReference type="GO" id="GO:0071949">
    <property type="term" value="F:FAD binding"/>
    <property type="evidence" value="ECO:0007669"/>
    <property type="project" value="InterPro"/>
</dbReference>
<dbReference type="PROSITE" id="PS51387">
    <property type="entry name" value="FAD_PCMH"/>
    <property type="match status" value="1"/>
</dbReference>
<dbReference type="InterPro" id="IPR016164">
    <property type="entry name" value="FAD-linked_Oxase-like_C"/>
</dbReference>
<accession>A0A7W4NHD8</accession>
<dbReference type="PANTHER" id="PTHR11748">
    <property type="entry name" value="D-LACTATE DEHYDROGENASE"/>
    <property type="match status" value="1"/>
</dbReference>
<dbReference type="EMBL" id="JABEQG010000042">
    <property type="protein sequence ID" value="MBB2157782.1"/>
    <property type="molecule type" value="Genomic_DNA"/>
</dbReference>
<evidence type="ECO:0000256" key="1">
    <source>
        <dbReference type="ARBA" id="ARBA00022630"/>
    </source>
</evidence>
<comment type="caution">
    <text evidence="4">The sequence shown here is derived from an EMBL/GenBank/DDBJ whole genome shotgun (WGS) entry which is preliminary data.</text>
</comment>
<evidence type="ECO:0000313" key="5">
    <source>
        <dbReference type="Proteomes" id="UP000550787"/>
    </source>
</evidence>
<evidence type="ECO:0000259" key="3">
    <source>
        <dbReference type="PROSITE" id="PS51387"/>
    </source>
</evidence>
<keyword evidence="1" id="KW-0285">Flavoprotein</keyword>
<evidence type="ECO:0000313" key="4">
    <source>
        <dbReference type="EMBL" id="MBB2157782.1"/>
    </source>
</evidence>
<dbReference type="Proteomes" id="UP000550787">
    <property type="component" value="Unassembled WGS sequence"/>
</dbReference>
<dbReference type="InterPro" id="IPR016169">
    <property type="entry name" value="FAD-bd_PCMH_sub2"/>
</dbReference>
<gene>
    <name evidence="4" type="ORF">HLH33_15955</name>
</gene>
<dbReference type="PANTHER" id="PTHR11748:SF103">
    <property type="entry name" value="GLYCOLATE OXIDASE SUBUNIT GLCE"/>
    <property type="match status" value="1"/>
</dbReference>
<dbReference type="RefSeq" id="WP_183116386.1">
    <property type="nucleotide sequence ID" value="NZ_JABEQG010000042.1"/>
</dbReference>
<proteinExistence type="predicted"/>